<evidence type="ECO:0000256" key="1">
    <source>
        <dbReference type="SAM" id="Phobius"/>
    </source>
</evidence>
<dbReference type="AlphaFoldDB" id="A0AAV0YJF6"/>
<dbReference type="Proteomes" id="UP001157006">
    <property type="component" value="Unassembled WGS sequence"/>
</dbReference>
<keyword evidence="1" id="KW-0472">Membrane</keyword>
<accession>A0AAV0YJF6</accession>
<keyword evidence="1" id="KW-1133">Transmembrane helix</keyword>
<sequence length="150" mass="16221">MAAEPKVNPQVGISIWVPGVVRCGIGAVVGDFYAKNQRVAIWVPAGIFVVWQLIPIISRRVFGGSVSRSGDAYLSVTSGLVVRLILAQESIVWQFAHKVQSVAASEVEFVNLEVEVSFRLRWSAPLFCAFAPSPCCCVVVDPGSGFLVRD</sequence>
<feature type="transmembrane region" description="Helical" evidence="1">
    <location>
        <begin position="39"/>
        <end position="58"/>
    </location>
</feature>
<name>A0AAV0YJF6_VICFA</name>
<reference evidence="2 3" key="1">
    <citation type="submission" date="2023-01" db="EMBL/GenBank/DDBJ databases">
        <authorList>
            <person name="Kreplak J."/>
        </authorList>
    </citation>
    <scope>NUCLEOTIDE SEQUENCE [LARGE SCALE GENOMIC DNA]</scope>
</reference>
<organism evidence="2 3">
    <name type="scientific">Vicia faba</name>
    <name type="common">Broad bean</name>
    <name type="synonym">Faba vulgaris</name>
    <dbReference type="NCBI Taxonomy" id="3906"/>
    <lineage>
        <taxon>Eukaryota</taxon>
        <taxon>Viridiplantae</taxon>
        <taxon>Streptophyta</taxon>
        <taxon>Embryophyta</taxon>
        <taxon>Tracheophyta</taxon>
        <taxon>Spermatophyta</taxon>
        <taxon>Magnoliopsida</taxon>
        <taxon>eudicotyledons</taxon>
        <taxon>Gunneridae</taxon>
        <taxon>Pentapetalae</taxon>
        <taxon>rosids</taxon>
        <taxon>fabids</taxon>
        <taxon>Fabales</taxon>
        <taxon>Fabaceae</taxon>
        <taxon>Papilionoideae</taxon>
        <taxon>50 kb inversion clade</taxon>
        <taxon>NPAAA clade</taxon>
        <taxon>Hologalegina</taxon>
        <taxon>IRL clade</taxon>
        <taxon>Fabeae</taxon>
        <taxon>Vicia</taxon>
    </lineage>
</organism>
<protein>
    <submittedName>
        <fullName evidence="2">Uncharacterized protein</fullName>
    </submittedName>
</protein>
<proteinExistence type="predicted"/>
<keyword evidence="3" id="KW-1185">Reference proteome</keyword>
<gene>
    <name evidence="2" type="ORF">VFH_U086000</name>
</gene>
<evidence type="ECO:0000313" key="2">
    <source>
        <dbReference type="EMBL" id="CAI8584658.1"/>
    </source>
</evidence>
<comment type="caution">
    <text evidence="2">The sequence shown here is derived from an EMBL/GenBank/DDBJ whole genome shotgun (WGS) entry which is preliminary data.</text>
</comment>
<dbReference type="EMBL" id="CATIWC010002101">
    <property type="protein sequence ID" value="CAI8584658.1"/>
    <property type="molecule type" value="Genomic_DNA"/>
</dbReference>
<evidence type="ECO:0000313" key="3">
    <source>
        <dbReference type="Proteomes" id="UP001157006"/>
    </source>
</evidence>
<keyword evidence="1" id="KW-0812">Transmembrane</keyword>